<dbReference type="InterPro" id="IPR050330">
    <property type="entry name" value="Bact_OuterMem_StrucFunc"/>
</dbReference>
<proteinExistence type="predicted"/>
<dbReference type="InterPro" id="IPR006665">
    <property type="entry name" value="OmpA-like"/>
</dbReference>
<dbReference type="InterPro" id="IPR006664">
    <property type="entry name" value="OMP_bac"/>
</dbReference>
<keyword evidence="5" id="KW-0732">Signal</keyword>
<dbReference type="PROSITE" id="PS51257">
    <property type="entry name" value="PROKAR_LIPOPROTEIN"/>
    <property type="match status" value="1"/>
</dbReference>
<dbReference type="PANTHER" id="PTHR30329">
    <property type="entry name" value="STATOR ELEMENT OF FLAGELLAR MOTOR COMPLEX"/>
    <property type="match status" value="1"/>
</dbReference>
<organism evidence="7 8">
    <name type="scientific">Arsenicitalea aurantiaca</name>
    <dbReference type="NCBI Taxonomy" id="1783274"/>
    <lineage>
        <taxon>Bacteria</taxon>
        <taxon>Pseudomonadati</taxon>
        <taxon>Pseudomonadota</taxon>
        <taxon>Alphaproteobacteria</taxon>
        <taxon>Hyphomicrobiales</taxon>
        <taxon>Devosiaceae</taxon>
        <taxon>Arsenicitalea</taxon>
    </lineage>
</organism>
<evidence type="ECO:0000256" key="1">
    <source>
        <dbReference type="ARBA" id="ARBA00004442"/>
    </source>
</evidence>
<dbReference type="InterPro" id="IPR036737">
    <property type="entry name" value="OmpA-like_sf"/>
</dbReference>
<dbReference type="Pfam" id="PF00691">
    <property type="entry name" value="OmpA"/>
    <property type="match status" value="1"/>
</dbReference>
<keyword evidence="3" id="KW-0998">Cell outer membrane</keyword>
<evidence type="ECO:0000256" key="4">
    <source>
        <dbReference type="PROSITE-ProRule" id="PRU00473"/>
    </source>
</evidence>
<dbReference type="PANTHER" id="PTHR30329:SF21">
    <property type="entry name" value="LIPOPROTEIN YIAD-RELATED"/>
    <property type="match status" value="1"/>
</dbReference>
<protein>
    <submittedName>
        <fullName evidence="7">OmpA family protein</fullName>
    </submittedName>
</protein>
<reference evidence="7 8" key="1">
    <citation type="journal article" date="2016" name="Int. J. Syst. Evol. Microbiol.">
        <title>Arsenicitalea aurantiaca gen. nov., sp. nov., a new member of the family Hyphomicrobiaceae, isolated from high-arsenic sediment.</title>
        <authorList>
            <person name="Mu Y."/>
            <person name="Zhou L."/>
            <person name="Zeng X.C."/>
            <person name="Liu L."/>
            <person name="Pan Y."/>
            <person name="Chen X."/>
            <person name="Wang J."/>
            <person name="Li S."/>
            <person name="Li W.J."/>
            <person name="Wang Y."/>
        </authorList>
    </citation>
    <scope>NUCLEOTIDE SEQUENCE [LARGE SCALE GENOMIC DNA]</scope>
    <source>
        <strain evidence="7 8">42-50</strain>
    </source>
</reference>
<dbReference type="GO" id="GO:0009279">
    <property type="term" value="C:cell outer membrane"/>
    <property type="evidence" value="ECO:0007669"/>
    <property type="project" value="UniProtKB-SubCell"/>
</dbReference>
<evidence type="ECO:0000256" key="3">
    <source>
        <dbReference type="ARBA" id="ARBA00023237"/>
    </source>
</evidence>
<evidence type="ECO:0000313" key="8">
    <source>
        <dbReference type="Proteomes" id="UP000281547"/>
    </source>
</evidence>
<gene>
    <name evidence="7" type="ORF">EMQ25_05010</name>
</gene>
<feature type="chain" id="PRO_5019536823" evidence="5">
    <location>
        <begin position="28"/>
        <end position="309"/>
    </location>
</feature>
<evidence type="ECO:0000313" key="7">
    <source>
        <dbReference type="EMBL" id="RUT32517.1"/>
    </source>
</evidence>
<feature type="domain" description="OmpA-like" evidence="6">
    <location>
        <begin position="193"/>
        <end position="309"/>
    </location>
</feature>
<name>A0A433XEH5_9HYPH</name>
<dbReference type="SUPFAM" id="SSF103088">
    <property type="entry name" value="OmpA-like"/>
    <property type="match status" value="1"/>
</dbReference>
<feature type="signal peptide" evidence="5">
    <location>
        <begin position="1"/>
        <end position="27"/>
    </location>
</feature>
<keyword evidence="8" id="KW-1185">Reference proteome</keyword>
<evidence type="ECO:0000259" key="6">
    <source>
        <dbReference type="PROSITE" id="PS51123"/>
    </source>
</evidence>
<dbReference type="CDD" id="cd07185">
    <property type="entry name" value="OmpA_C-like"/>
    <property type="match status" value="1"/>
</dbReference>
<dbReference type="Gene3D" id="3.30.1330.60">
    <property type="entry name" value="OmpA-like domain"/>
    <property type="match status" value="1"/>
</dbReference>
<dbReference type="PROSITE" id="PS51123">
    <property type="entry name" value="OMPA_2"/>
    <property type="match status" value="1"/>
</dbReference>
<dbReference type="PRINTS" id="PR01023">
    <property type="entry name" value="NAFLGMOTY"/>
</dbReference>
<evidence type="ECO:0000256" key="2">
    <source>
        <dbReference type="ARBA" id="ARBA00023136"/>
    </source>
</evidence>
<dbReference type="PRINTS" id="PR01021">
    <property type="entry name" value="OMPADOMAIN"/>
</dbReference>
<dbReference type="AlphaFoldDB" id="A0A433XEH5"/>
<evidence type="ECO:0000256" key="5">
    <source>
        <dbReference type="SAM" id="SignalP"/>
    </source>
</evidence>
<comment type="subcellular location">
    <subcellularLocation>
        <location evidence="1">Cell outer membrane</location>
    </subcellularLocation>
</comment>
<accession>A0A433XEH5</accession>
<dbReference type="EMBL" id="RZNJ01000002">
    <property type="protein sequence ID" value="RUT32517.1"/>
    <property type="molecule type" value="Genomic_DNA"/>
</dbReference>
<keyword evidence="2 4" id="KW-0472">Membrane</keyword>
<comment type="caution">
    <text evidence="7">The sequence shown here is derived from an EMBL/GenBank/DDBJ whole genome shotgun (WGS) entry which is preliminary data.</text>
</comment>
<dbReference type="Proteomes" id="UP000281547">
    <property type="component" value="Unassembled WGS sequence"/>
</dbReference>
<sequence>MPMRLSIHHAMASLAGLACLAAIPANAQAPDPARPVPAFIGNVTDGALVPLPGTPALAVAAPEAPVATPREKPETFLFSASRTPGHPVEFAGSVPSPEAARFLGSVAGADASVLGVAQGFPADFATPAAAGLRALSGLAVGELGFDGEYWWLSGDAIGEEGRDAVTGAIASLRTASLWTAEIGLASEAEVCLQKLVAFASRNDILFQSGSARITDGSNAALDELAGYLAVCPNTAIHVEGHTDSDGAEDLNLALSVSRAEAVVSALVERGIPLQRLYAVGYGESLPIAPNDTPANKQANRRIAFSLAEN</sequence>